<dbReference type="GO" id="GO:0005737">
    <property type="term" value="C:cytoplasm"/>
    <property type="evidence" value="ECO:0007669"/>
    <property type="project" value="TreeGrafter"/>
</dbReference>
<dbReference type="PANTHER" id="PTHR31213">
    <property type="entry name" value="OS08G0374000 PROTEIN-RELATED"/>
    <property type="match status" value="1"/>
</dbReference>
<evidence type="ECO:0000256" key="3">
    <source>
        <dbReference type="ARBA" id="ARBA00023265"/>
    </source>
</evidence>
<dbReference type="PRINTS" id="PR00634">
    <property type="entry name" value="BETALLERGEN"/>
</dbReference>
<dbReference type="GO" id="GO:0006952">
    <property type="term" value="P:defense response"/>
    <property type="evidence" value="ECO:0007669"/>
    <property type="project" value="UniProtKB-KW"/>
</dbReference>
<accession>A0A6A6MLI5</accession>
<keyword evidence="3" id="KW-0568">Pathogenesis-related protein</keyword>
<dbReference type="GO" id="GO:0010427">
    <property type="term" value="F:abscisic acid binding"/>
    <property type="evidence" value="ECO:0007669"/>
    <property type="project" value="InterPro"/>
</dbReference>
<dbReference type="EMBL" id="JAAGAX010000005">
    <property type="protein sequence ID" value="KAF2313857.1"/>
    <property type="molecule type" value="Genomic_DNA"/>
</dbReference>
<dbReference type="Gene3D" id="3.30.530.20">
    <property type="match status" value="1"/>
</dbReference>
<name>A0A6A6MLI5_HEVBR</name>
<dbReference type="GO" id="GO:0004864">
    <property type="term" value="F:protein phosphatase inhibitor activity"/>
    <property type="evidence" value="ECO:0007669"/>
    <property type="project" value="InterPro"/>
</dbReference>
<keyword evidence="2" id="KW-0611">Plant defense</keyword>
<dbReference type="CDD" id="cd07816">
    <property type="entry name" value="Bet_v1-like"/>
    <property type="match status" value="1"/>
</dbReference>
<feature type="domain" description="Bet v I/Major latex protein" evidence="4">
    <location>
        <begin position="1"/>
        <end position="155"/>
    </location>
</feature>
<proteinExistence type="inferred from homology"/>
<comment type="caution">
    <text evidence="5">The sequence shown here is derived from an EMBL/GenBank/DDBJ whole genome shotgun (WGS) entry which is preliminary data.</text>
</comment>
<dbReference type="PANTHER" id="PTHR31213:SF169">
    <property type="entry name" value="BET V I_MAJOR LATEX PROTEIN DOMAIN-CONTAINING PROTEIN"/>
    <property type="match status" value="1"/>
</dbReference>
<dbReference type="InterPro" id="IPR000916">
    <property type="entry name" value="Bet_v_I/MLP"/>
</dbReference>
<dbReference type="InterPro" id="IPR023393">
    <property type="entry name" value="START-like_dom_sf"/>
</dbReference>
<organism evidence="5 6">
    <name type="scientific">Hevea brasiliensis</name>
    <name type="common">Para rubber tree</name>
    <name type="synonym">Siphonia brasiliensis</name>
    <dbReference type="NCBI Taxonomy" id="3981"/>
    <lineage>
        <taxon>Eukaryota</taxon>
        <taxon>Viridiplantae</taxon>
        <taxon>Streptophyta</taxon>
        <taxon>Embryophyta</taxon>
        <taxon>Tracheophyta</taxon>
        <taxon>Spermatophyta</taxon>
        <taxon>Magnoliopsida</taxon>
        <taxon>eudicotyledons</taxon>
        <taxon>Gunneridae</taxon>
        <taxon>Pentapetalae</taxon>
        <taxon>rosids</taxon>
        <taxon>fabids</taxon>
        <taxon>Malpighiales</taxon>
        <taxon>Euphorbiaceae</taxon>
        <taxon>Crotonoideae</taxon>
        <taxon>Micrandreae</taxon>
        <taxon>Hevea</taxon>
    </lineage>
</organism>
<dbReference type="GO" id="GO:0038023">
    <property type="term" value="F:signaling receptor activity"/>
    <property type="evidence" value="ECO:0007669"/>
    <property type="project" value="InterPro"/>
</dbReference>
<evidence type="ECO:0000256" key="2">
    <source>
        <dbReference type="ARBA" id="ARBA00022821"/>
    </source>
</evidence>
<dbReference type="InterPro" id="IPR024949">
    <property type="entry name" value="Bet_v_I_allergen"/>
</dbReference>
<comment type="similarity">
    <text evidence="1">Belongs to the BetVI family.</text>
</comment>
<evidence type="ECO:0000313" key="6">
    <source>
        <dbReference type="Proteomes" id="UP000467840"/>
    </source>
</evidence>
<dbReference type="Proteomes" id="UP000467840">
    <property type="component" value="Chromosome 15"/>
</dbReference>
<keyword evidence="6" id="KW-1185">Reference proteome</keyword>
<reference evidence="5 6" key="1">
    <citation type="journal article" date="2020" name="Mol. Plant">
        <title>The Chromosome-Based Rubber Tree Genome Provides New Insights into Spurge Genome Evolution and Rubber Biosynthesis.</title>
        <authorList>
            <person name="Liu J."/>
            <person name="Shi C."/>
            <person name="Shi C.C."/>
            <person name="Li W."/>
            <person name="Zhang Q.J."/>
            <person name="Zhang Y."/>
            <person name="Li K."/>
            <person name="Lu H.F."/>
            <person name="Shi C."/>
            <person name="Zhu S.T."/>
            <person name="Xiao Z.Y."/>
            <person name="Nan H."/>
            <person name="Yue Y."/>
            <person name="Zhu X.G."/>
            <person name="Wu Y."/>
            <person name="Hong X.N."/>
            <person name="Fan G.Y."/>
            <person name="Tong Y."/>
            <person name="Zhang D."/>
            <person name="Mao C.L."/>
            <person name="Liu Y.L."/>
            <person name="Hao S.J."/>
            <person name="Liu W.Q."/>
            <person name="Lv M.Q."/>
            <person name="Zhang H.B."/>
            <person name="Liu Y."/>
            <person name="Hu-Tang G.R."/>
            <person name="Wang J.P."/>
            <person name="Wang J.H."/>
            <person name="Sun Y.H."/>
            <person name="Ni S.B."/>
            <person name="Chen W.B."/>
            <person name="Zhang X.C."/>
            <person name="Jiao Y.N."/>
            <person name="Eichler E.E."/>
            <person name="Li G.H."/>
            <person name="Liu X."/>
            <person name="Gao L.Z."/>
        </authorList>
    </citation>
    <scope>NUCLEOTIDE SEQUENCE [LARGE SCALE GENOMIC DNA]</scope>
    <source>
        <strain evidence="6">cv. GT1</strain>
        <tissue evidence="5">Leaf</tissue>
    </source>
</reference>
<evidence type="ECO:0000256" key="1">
    <source>
        <dbReference type="ARBA" id="ARBA00009744"/>
    </source>
</evidence>
<evidence type="ECO:0000259" key="4">
    <source>
        <dbReference type="Pfam" id="PF00407"/>
    </source>
</evidence>
<evidence type="ECO:0000313" key="5">
    <source>
        <dbReference type="EMBL" id="KAF2313857.1"/>
    </source>
</evidence>
<dbReference type="SUPFAM" id="SSF55961">
    <property type="entry name" value="Bet v1-like"/>
    <property type="match status" value="1"/>
</dbReference>
<dbReference type="InterPro" id="IPR050279">
    <property type="entry name" value="Plant_def-hormone_signal"/>
</dbReference>
<gene>
    <name evidence="5" type="ORF">GH714_018362</name>
</gene>
<protein>
    <recommendedName>
        <fullName evidence="4">Bet v I/Major latex protein domain-containing protein</fullName>
    </recommendedName>
</protein>
<dbReference type="GO" id="GO:0009738">
    <property type="term" value="P:abscisic acid-activated signaling pathway"/>
    <property type="evidence" value="ECO:0007669"/>
    <property type="project" value="InterPro"/>
</dbReference>
<dbReference type="GO" id="GO:0005634">
    <property type="term" value="C:nucleus"/>
    <property type="evidence" value="ECO:0007669"/>
    <property type="project" value="TreeGrafter"/>
</dbReference>
<dbReference type="Pfam" id="PF00407">
    <property type="entry name" value="Bet_v_1"/>
    <property type="match status" value="1"/>
</dbReference>
<sequence>MGVLTFEREMATTIPPTKMFKVFVLEADTAIPKILPQVVKNVEIIEGNGGPGTIKRTSFAEGREVKYIKTQIDATDKDNFTHCYSAIGGDPWMDALEKVSYEIKMVSSSDGGSIIKTTTKYYPKENGEINEDQIKIGAEKGLALFKAVEAYLLANPDAYN</sequence>
<dbReference type="AlphaFoldDB" id="A0A6A6MLI5"/>
<dbReference type="FunFam" id="3.30.530.20:FF:000007">
    <property type="entry name" value="Major pollen allergen Bet v 1-A"/>
    <property type="match status" value="1"/>
</dbReference>